<dbReference type="InterPro" id="IPR035906">
    <property type="entry name" value="MetI-like_sf"/>
</dbReference>
<evidence type="ECO:0000256" key="5">
    <source>
        <dbReference type="ARBA" id="ARBA00022989"/>
    </source>
</evidence>
<feature type="transmembrane region" description="Helical" evidence="7">
    <location>
        <begin position="46"/>
        <end position="64"/>
    </location>
</feature>
<gene>
    <name evidence="9" type="ORF">MW290_21430</name>
</gene>
<evidence type="ECO:0000256" key="3">
    <source>
        <dbReference type="ARBA" id="ARBA00022475"/>
    </source>
</evidence>
<reference evidence="9" key="1">
    <citation type="submission" date="2022-05" db="EMBL/GenBank/DDBJ databases">
        <title>An RpoN-dependent PEP-CTERM gene is involved in floc formation of an Aquincola tertiaricarbonis strain.</title>
        <authorList>
            <person name="Qiu D."/>
            <person name="Xia M."/>
        </authorList>
    </citation>
    <scope>NUCLEOTIDE SEQUENCE</scope>
    <source>
        <strain evidence="9">RN12</strain>
    </source>
</reference>
<dbReference type="PROSITE" id="PS50928">
    <property type="entry name" value="ABC_TM1"/>
    <property type="match status" value="1"/>
</dbReference>
<evidence type="ECO:0000313" key="9">
    <source>
        <dbReference type="EMBL" id="URI11505.1"/>
    </source>
</evidence>
<dbReference type="Gene3D" id="1.10.3720.10">
    <property type="entry name" value="MetI-like"/>
    <property type="match status" value="1"/>
</dbReference>
<dbReference type="SUPFAM" id="SSF161098">
    <property type="entry name" value="MetI-like"/>
    <property type="match status" value="1"/>
</dbReference>
<evidence type="ECO:0000313" key="10">
    <source>
        <dbReference type="Proteomes" id="UP001056201"/>
    </source>
</evidence>
<evidence type="ECO:0000256" key="6">
    <source>
        <dbReference type="ARBA" id="ARBA00023136"/>
    </source>
</evidence>
<feature type="transmembrane region" description="Helical" evidence="7">
    <location>
        <begin position="110"/>
        <end position="139"/>
    </location>
</feature>
<keyword evidence="4 7" id="KW-0812">Transmembrane</keyword>
<evidence type="ECO:0000256" key="1">
    <source>
        <dbReference type="ARBA" id="ARBA00004651"/>
    </source>
</evidence>
<dbReference type="Proteomes" id="UP001056201">
    <property type="component" value="Chromosome 2"/>
</dbReference>
<dbReference type="Pfam" id="PF00528">
    <property type="entry name" value="BPD_transp_1"/>
    <property type="match status" value="1"/>
</dbReference>
<keyword evidence="6 7" id="KW-0472">Membrane</keyword>
<proteinExistence type="inferred from homology"/>
<dbReference type="CDD" id="cd06261">
    <property type="entry name" value="TM_PBP2"/>
    <property type="match status" value="1"/>
</dbReference>
<accession>A0ABY4SH63</accession>
<feature type="transmembrane region" description="Helical" evidence="7">
    <location>
        <begin position="237"/>
        <end position="258"/>
    </location>
</feature>
<evidence type="ECO:0000256" key="2">
    <source>
        <dbReference type="ARBA" id="ARBA00022448"/>
    </source>
</evidence>
<feature type="domain" description="ABC transmembrane type-1" evidence="8">
    <location>
        <begin position="108"/>
        <end position="297"/>
    </location>
</feature>
<dbReference type="PANTHER" id="PTHR43386:SF25">
    <property type="entry name" value="PEPTIDE ABC TRANSPORTER PERMEASE PROTEIN"/>
    <property type="match status" value="1"/>
</dbReference>
<keyword evidence="2 7" id="KW-0813">Transport</keyword>
<evidence type="ECO:0000259" key="8">
    <source>
        <dbReference type="PROSITE" id="PS50928"/>
    </source>
</evidence>
<feature type="transmembrane region" description="Helical" evidence="7">
    <location>
        <begin position="159"/>
        <end position="183"/>
    </location>
</feature>
<evidence type="ECO:0000256" key="4">
    <source>
        <dbReference type="ARBA" id="ARBA00022692"/>
    </source>
</evidence>
<name>A0ABY4SH63_AQUTE</name>
<dbReference type="InterPro" id="IPR000515">
    <property type="entry name" value="MetI-like"/>
</dbReference>
<keyword evidence="10" id="KW-1185">Reference proteome</keyword>
<dbReference type="EMBL" id="CP097636">
    <property type="protein sequence ID" value="URI11505.1"/>
    <property type="molecule type" value="Genomic_DNA"/>
</dbReference>
<organism evidence="9 10">
    <name type="scientific">Aquincola tertiaricarbonis</name>
    <dbReference type="NCBI Taxonomy" id="391953"/>
    <lineage>
        <taxon>Bacteria</taxon>
        <taxon>Pseudomonadati</taxon>
        <taxon>Pseudomonadota</taxon>
        <taxon>Betaproteobacteria</taxon>
        <taxon>Burkholderiales</taxon>
        <taxon>Sphaerotilaceae</taxon>
        <taxon>Aquincola</taxon>
    </lineage>
</organism>
<comment type="subcellular location">
    <subcellularLocation>
        <location evidence="1 7">Cell membrane</location>
        <topology evidence="1 7">Multi-pass membrane protein</topology>
    </subcellularLocation>
</comment>
<protein>
    <submittedName>
        <fullName evidence="9">ABC transporter permease</fullName>
    </submittedName>
</protein>
<evidence type="ECO:0000256" key="7">
    <source>
        <dbReference type="RuleBase" id="RU363032"/>
    </source>
</evidence>
<sequence>MHTSTTAAAPAALGLPVGPATPAAAALPAEAAPATAAPRRRRRFGWGGLLGAAVLLFWLLAAAFGPSLMQHDMSAMGNGGVFAPASAQHWLGTDYLGRDMLARVIDGARYTVGVALLATLLASGIGTTLALLAAATGGWVDALLSRTLDTLTAIPSKMFALIIVAGFGSSIVVLVLTAAVIYVPGAYRIARSLAVNINAMDYVTVARSRGEGTLYIMLREIAPNIVGPMLADLGLRFVYIVLLLAGLSFLGLGVQPPAADWGSLVRENIGALAEGRAAVLAPAIAIASLTIAVNLVIDNLPGRLARERGAR</sequence>
<dbReference type="PANTHER" id="PTHR43386">
    <property type="entry name" value="OLIGOPEPTIDE TRANSPORT SYSTEM PERMEASE PROTEIN APPC"/>
    <property type="match status" value="1"/>
</dbReference>
<comment type="similarity">
    <text evidence="7">Belongs to the binding-protein-dependent transport system permease family.</text>
</comment>
<dbReference type="InterPro" id="IPR050366">
    <property type="entry name" value="BP-dependent_transpt_permease"/>
</dbReference>
<keyword evidence="5 7" id="KW-1133">Transmembrane helix</keyword>
<keyword evidence="3" id="KW-1003">Cell membrane</keyword>
<dbReference type="RefSeq" id="WP_250199699.1">
    <property type="nucleotide sequence ID" value="NZ_CP097636.1"/>
</dbReference>
<feature type="transmembrane region" description="Helical" evidence="7">
    <location>
        <begin position="278"/>
        <end position="297"/>
    </location>
</feature>